<keyword evidence="2 7" id="KW-0812">Transmembrane</keyword>
<keyword evidence="10" id="KW-1185">Reference proteome</keyword>
<evidence type="ECO:0000256" key="6">
    <source>
        <dbReference type="ARBA" id="ARBA00023316"/>
    </source>
</evidence>
<evidence type="ECO:0000256" key="3">
    <source>
        <dbReference type="ARBA" id="ARBA00022989"/>
    </source>
</evidence>
<dbReference type="Proteomes" id="UP001321453">
    <property type="component" value="Unassembled WGS sequence"/>
</dbReference>
<proteinExistence type="inferred from homology"/>
<feature type="transmembrane region" description="Helical" evidence="7">
    <location>
        <begin position="54"/>
        <end position="79"/>
    </location>
</feature>
<comment type="subcellular location">
    <subcellularLocation>
        <location evidence="7">Cell membrane</location>
        <topology evidence="7">Single-pass membrane protein</topology>
    </subcellularLocation>
</comment>
<comment type="catalytic activity">
    <reaction evidence="7">
        <text>a peptidoglycan chain = a peptidoglycan chain with N-acetyl-1,6-anhydromuramyl-[peptide] at the reducing end + a peptidoglycan chain with N-acetylglucosamine at the non-reducing end.</text>
        <dbReference type="EC" id="4.2.2.29"/>
    </reaction>
</comment>
<comment type="function">
    <text evidence="7">Functions as a peptidoglycan terminase that cleaves nascent peptidoglycan strands endolytically to terminate their elongation.</text>
</comment>
<evidence type="ECO:0000256" key="5">
    <source>
        <dbReference type="ARBA" id="ARBA00023239"/>
    </source>
</evidence>
<accession>A0ABT7S6I7</accession>
<dbReference type="PANTHER" id="PTHR30518">
    <property type="entry name" value="ENDOLYTIC MUREIN TRANSGLYCOSYLASE"/>
    <property type="match status" value="1"/>
</dbReference>
<reference evidence="9 10" key="1">
    <citation type="submission" date="2023-06" db="EMBL/GenBank/DDBJ databases">
        <title>Cellulomonas sp. MW9 Whole genome sequence.</title>
        <authorList>
            <person name="Park S."/>
        </authorList>
    </citation>
    <scope>NUCLEOTIDE SEQUENCE [LARGE SCALE GENOMIC DNA]</scope>
    <source>
        <strain evidence="9 10">MW9</strain>
    </source>
</reference>
<feature type="site" description="Important for catalytic activity" evidence="7">
    <location>
        <position position="274"/>
    </location>
</feature>
<gene>
    <name evidence="7 9" type="primary">mltG</name>
    <name evidence="9" type="ORF">QRT05_07795</name>
</gene>
<dbReference type="NCBIfam" id="TIGR00247">
    <property type="entry name" value="endolytic transglycosylase MltG"/>
    <property type="match status" value="1"/>
</dbReference>
<evidence type="ECO:0000256" key="1">
    <source>
        <dbReference type="ARBA" id="ARBA00022475"/>
    </source>
</evidence>
<dbReference type="RefSeq" id="WP_289446513.1">
    <property type="nucleotide sequence ID" value="NZ_JAUCGR010000002.1"/>
</dbReference>
<keyword evidence="6 7" id="KW-0961">Cell wall biogenesis/degradation</keyword>
<name>A0ABT7S6I7_9CELL</name>
<evidence type="ECO:0000313" key="9">
    <source>
        <dbReference type="EMBL" id="MDM7831233.1"/>
    </source>
</evidence>
<sequence length="397" mass="42278">MSNSQTEWWAPAEGNGQDADLFGGTAASSQPRRARNAGRQREVRRRKQRRRRSLLVVIVAVMLVIGSGYVVVSLLGGMFDGNDKQASKTTDYPGPGFGSATVTIKTGDTGADMGATLADAGVVASVGAFADAYDANADAGSIQPGTYTLLQEMSASDAVEALLNPASKQSFRVTIPEGLTKDQIVARISEKTLIPAKDLKAALKDAKAIGLPAAADGDAEGWLFPATYEVEPGSSAADVLKMMTTKTVDVLKENKVDKEDWETVLNKASLVEREGKLDEDRPKMARVIENRLEQGWTLGIDAAVAYGAGINGTQLTTKQLQDKDNPYNLRVLPGLPPTPIASPGEASIKAVLKPADGTWMYWCTVDPETGETVFSHTQAEQDAAQAKLNAWLDAHDG</sequence>
<comment type="caution">
    <text evidence="9">The sequence shown here is derived from an EMBL/GenBank/DDBJ whole genome shotgun (WGS) entry which is preliminary data.</text>
</comment>
<dbReference type="Gene3D" id="3.30.1490.480">
    <property type="entry name" value="Endolytic murein transglycosylase"/>
    <property type="match status" value="1"/>
</dbReference>
<dbReference type="PANTHER" id="PTHR30518:SF2">
    <property type="entry name" value="ENDOLYTIC MUREIN TRANSGLYCOSYLASE"/>
    <property type="match status" value="1"/>
</dbReference>
<organism evidence="9 10">
    <name type="scientific">Cellulomonas edaphi</name>
    <dbReference type="NCBI Taxonomy" id="3053468"/>
    <lineage>
        <taxon>Bacteria</taxon>
        <taxon>Bacillati</taxon>
        <taxon>Actinomycetota</taxon>
        <taxon>Actinomycetes</taxon>
        <taxon>Micrococcales</taxon>
        <taxon>Cellulomonadaceae</taxon>
        <taxon>Cellulomonas</taxon>
    </lineage>
</organism>
<comment type="similarity">
    <text evidence="7">Belongs to the transglycosylase MltG family.</text>
</comment>
<feature type="region of interest" description="Disordered" evidence="8">
    <location>
        <begin position="1"/>
        <end position="46"/>
    </location>
</feature>
<evidence type="ECO:0000256" key="4">
    <source>
        <dbReference type="ARBA" id="ARBA00023136"/>
    </source>
</evidence>
<dbReference type="HAMAP" id="MF_02065">
    <property type="entry name" value="MltG"/>
    <property type="match status" value="1"/>
</dbReference>
<evidence type="ECO:0000313" key="10">
    <source>
        <dbReference type="Proteomes" id="UP001321453"/>
    </source>
</evidence>
<feature type="compositionally biased region" description="Basic residues" evidence="8">
    <location>
        <begin position="32"/>
        <end position="46"/>
    </location>
</feature>
<evidence type="ECO:0000256" key="7">
    <source>
        <dbReference type="HAMAP-Rule" id="MF_02065"/>
    </source>
</evidence>
<dbReference type="EC" id="4.2.2.29" evidence="7"/>
<protein>
    <recommendedName>
        <fullName evidence="7">Endolytic murein transglycosylase</fullName>
        <ecNumber evidence="7">4.2.2.29</ecNumber>
    </recommendedName>
    <alternativeName>
        <fullName evidence="7">Peptidoglycan lytic transglycosylase</fullName>
    </alternativeName>
    <alternativeName>
        <fullName evidence="7">Peptidoglycan polymerization terminase</fullName>
    </alternativeName>
</protein>
<keyword evidence="3 7" id="KW-1133">Transmembrane helix</keyword>
<dbReference type="CDD" id="cd08010">
    <property type="entry name" value="MltG_like"/>
    <property type="match status" value="1"/>
</dbReference>
<keyword evidence="5 7" id="KW-0456">Lyase</keyword>
<dbReference type="InterPro" id="IPR003770">
    <property type="entry name" value="MLTG-like"/>
</dbReference>
<dbReference type="EMBL" id="JAUCGR010000002">
    <property type="protein sequence ID" value="MDM7831233.1"/>
    <property type="molecule type" value="Genomic_DNA"/>
</dbReference>
<keyword evidence="1 7" id="KW-1003">Cell membrane</keyword>
<evidence type="ECO:0000256" key="8">
    <source>
        <dbReference type="SAM" id="MobiDB-lite"/>
    </source>
</evidence>
<keyword evidence="4 7" id="KW-0472">Membrane</keyword>
<evidence type="ECO:0000256" key="2">
    <source>
        <dbReference type="ARBA" id="ARBA00022692"/>
    </source>
</evidence>
<dbReference type="Pfam" id="PF02618">
    <property type="entry name" value="YceG"/>
    <property type="match status" value="1"/>
</dbReference>